<reference evidence="5 6" key="1">
    <citation type="submission" date="2016-03" db="EMBL/GenBank/DDBJ databases">
        <authorList>
            <person name="Ploux O."/>
        </authorList>
    </citation>
    <scope>NUCLEOTIDE SEQUENCE [LARGE SCALE GENOMIC DNA]</scope>
    <source>
        <strain evidence="5 6">UAMH 11012</strain>
    </source>
</reference>
<dbReference type="Gene3D" id="3.30.160.60">
    <property type="entry name" value="Classic Zinc Finger"/>
    <property type="match status" value="2"/>
</dbReference>
<dbReference type="OrthoDB" id="5431013at2759"/>
<evidence type="ECO:0000256" key="2">
    <source>
        <dbReference type="SAM" id="Coils"/>
    </source>
</evidence>
<feature type="region of interest" description="Disordered" evidence="3">
    <location>
        <begin position="912"/>
        <end position="981"/>
    </location>
</feature>
<feature type="region of interest" description="Disordered" evidence="3">
    <location>
        <begin position="574"/>
        <end position="630"/>
    </location>
</feature>
<gene>
    <name evidence="5" type="ORF">PAC_17663</name>
</gene>
<feature type="compositionally biased region" description="Polar residues" evidence="3">
    <location>
        <begin position="958"/>
        <end position="972"/>
    </location>
</feature>
<dbReference type="PROSITE" id="PS50157">
    <property type="entry name" value="ZINC_FINGER_C2H2_2"/>
    <property type="match status" value="1"/>
</dbReference>
<evidence type="ECO:0000259" key="4">
    <source>
        <dbReference type="PROSITE" id="PS50157"/>
    </source>
</evidence>
<keyword evidence="1" id="KW-0479">Metal-binding</keyword>
<dbReference type="PANTHER" id="PTHR36167:SF3">
    <property type="entry name" value="C2H2 FINGER DOMAIN TRANSCRIPTION FACTOR (EUROFUNG)-RELATED"/>
    <property type="match status" value="1"/>
</dbReference>
<feature type="region of interest" description="Disordered" evidence="3">
    <location>
        <begin position="1666"/>
        <end position="1689"/>
    </location>
</feature>
<keyword evidence="6" id="KW-1185">Reference proteome</keyword>
<evidence type="ECO:0000313" key="5">
    <source>
        <dbReference type="EMBL" id="CZR67764.1"/>
    </source>
</evidence>
<dbReference type="GO" id="GO:0003700">
    <property type="term" value="F:DNA-binding transcription factor activity"/>
    <property type="evidence" value="ECO:0007669"/>
    <property type="project" value="InterPro"/>
</dbReference>
<dbReference type="InterPro" id="IPR039327">
    <property type="entry name" value="CON7-like"/>
</dbReference>
<dbReference type="InterPro" id="IPR013087">
    <property type="entry name" value="Znf_C2H2_type"/>
</dbReference>
<dbReference type="STRING" id="576137.A0A1L7XRV5"/>
<dbReference type="PROSITE" id="PS00028">
    <property type="entry name" value="ZINC_FINGER_C2H2_1"/>
    <property type="match status" value="1"/>
</dbReference>
<dbReference type="SUPFAM" id="SSF57959">
    <property type="entry name" value="Leucine zipper domain"/>
    <property type="match status" value="1"/>
</dbReference>
<dbReference type="SMART" id="SM00355">
    <property type="entry name" value="ZnF_C2H2"/>
    <property type="match status" value="3"/>
</dbReference>
<dbReference type="Pfam" id="PF17111">
    <property type="entry name" value="PigL_N"/>
    <property type="match status" value="1"/>
</dbReference>
<dbReference type="EMBL" id="FJOG01000047">
    <property type="protein sequence ID" value="CZR67764.1"/>
    <property type="molecule type" value="Genomic_DNA"/>
</dbReference>
<feature type="compositionally biased region" description="Polar residues" evidence="3">
    <location>
        <begin position="186"/>
        <end position="216"/>
    </location>
</feature>
<dbReference type="SUPFAM" id="SSF57667">
    <property type="entry name" value="beta-beta-alpha zinc fingers"/>
    <property type="match status" value="1"/>
</dbReference>
<evidence type="ECO:0000256" key="3">
    <source>
        <dbReference type="SAM" id="MobiDB-lite"/>
    </source>
</evidence>
<organism evidence="5 6">
    <name type="scientific">Phialocephala subalpina</name>
    <dbReference type="NCBI Taxonomy" id="576137"/>
    <lineage>
        <taxon>Eukaryota</taxon>
        <taxon>Fungi</taxon>
        <taxon>Dikarya</taxon>
        <taxon>Ascomycota</taxon>
        <taxon>Pezizomycotina</taxon>
        <taxon>Leotiomycetes</taxon>
        <taxon>Helotiales</taxon>
        <taxon>Mollisiaceae</taxon>
        <taxon>Phialocephala</taxon>
        <taxon>Phialocephala fortinii species complex</taxon>
    </lineage>
</organism>
<dbReference type="InterPro" id="IPR004827">
    <property type="entry name" value="bZIP"/>
</dbReference>
<keyword evidence="1" id="KW-0862">Zinc</keyword>
<keyword evidence="1" id="KW-0863">Zinc-finger</keyword>
<proteinExistence type="predicted"/>
<name>A0A1L7XRV5_9HELO</name>
<dbReference type="Gene3D" id="1.20.5.170">
    <property type="match status" value="1"/>
</dbReference>
<feature type="coiled-coil region" evidence="2">
    <location>
        <begin position="34"/>
        <end position="61"/>
    </location>
</feature>
<feature type="compositionally biased region" description="Polar residues" evidence="3">
    <location>
        <begin position="576"/>
        <end position="589"/>
    </location>
</feature>
<feature type="region of interest" description="Disordered" evidence="3">
    <location>
        <begin position="1104"/>
        <end position="1130"/>
    </location>
</feature>
<protein>
    <recommendedName>
        <fullName evidence="4">C2H2-type domain-containing protein</fullName>
    </recommendedName>
</protein>
<dbReference type="CDD" id="cd14688">
    <property type="entry name" value="bZIP_YAP"/>
    <property type="match status" value="1"/>
</dbReference>
<accession>A0A1L7XRV5</accession>
<feature type="compositionally biased region" description="Basic and acidic residues" evidence="3">
    <location>
        <begin position="937"/>
        <end position="952"/>
    </location>
</feature>
<evidence type="ECO:0000313" key="6">
    <source>
        <dbReference type="Proteomes" id="UP000184330"/>
    </source>
</evidence>
<dbReference type="Proteomes" id="UP000184330">
    <property type="component" value="Unassembled WGS sequence"/>
</dbReference>
<keyword evidence="2" id="KW-0175">Coiled coil</keyword>
<dbReference type="InterPro" id="IPR046347">
    <property type="entry name" value="bZIP_sf"/>
</dbReference>
<feature type="region of interest" description="Disordered" evidence="3">
    <location>
        <begin position="1726"/>
        <end position="1748"/>
    </location>
</feature>
<sequence>MSGLEVVGSVASVLQLAATVYSISKTLYEVGDALSNASSDIKDLARDLETFSQELELLSTLLDGKSSHYSDQVYRLTAKIIGDCATICEKINRVLKKLRSGSVWAKMKWLYKEKDIEKLRTRLRDLKLSLMTILSHLSILKADRMMDAMGVGSSSLLEGARNEVVANETAKDLEIARKKLAGITMDQNQSAMSPSERATTQSSWSSGVSQATTVASNARAKKSPRTRSTALPKHNLESCPLPPGPLISCVALPSQGFPGVNTIMMNPAAMDSVQSFQTAASRFEYDDNNDSPKASPFQEISIEASTSTDSAMYSLYQEWKKETTASAIKHFKMTREEAETWAASVPMPPSKLLERQQQALPCDRLILPTDNPAAQGRLTTKDYRAISSFSSLRFGNATLAPPTAMSPSTNFSLLGSPGGGRAHSGGAWEMSDQRGTGMTPIGEGVFRQSMGLGPMDPWDARFEDPSLQMPSARIENTPADPVAVHRYTPRYEEAGQVPNAQDELTQHNNAIVNLTTRLAANATEEEKANLRISLQQRMDPQQFAKYQSQGVDPVLLYFRNQAYNRLRQEKQMRIAQAQQQMGFGQSPQRAPTAPPMQQQRSTNLNLLNSQSQPLTTVGGNPDFGSFMGNMGDLTAQQQQGIIAQATGQMVVPASSGAPRNGTPQQRQHMINARQIQQQRMHHAQQQQSQAQARLQAQVKAQQIALQGQPGGMGPSTVTPQPSPALTTLNAPIRTPSQQINQPKTPQVNTNPQFAVPLDRRFDRRFMRLPDPENSFNQARLPQAMLTQMGPEAQKTLAQMPPDKLHEVVTKWNERRAQQMNVINASSPSRRPQISMQDDGQVLDRSIPDSKNKAMAPEISSEVSKTSKEHGQHKITLSSFSTNESMGSWADETMDFGYDALVRRSAVPKYPIVIPDRNERGGNHGPAPPPATYGDPAPRGDSREPHGGEKEKNGGTLRKSYSSDDSMTTSRNAESPLPATATTATTATTDDLICKWGSCLEGCTSAKALYEHICEQHIGPKSTNNLKLTCGWGSCRMNTVKRDHIISHIRVHVPFQPHHCDFCGEDFKRSQELKKHVKTHSDHSVLLRSPETHYLPATPFGNHNLSPYNHSQPLNSSASPSYTPGESEYSSYQPYEFPELEDHFFGVDFDAGVPRVGSIPQAPILGNIAYPTHDLNRPLPELPASAEDKLTSATSTSYPLSQVHCSVPNTRPAGNVPSDKQQPPLFASNPYQAINGQASREPSMCRDASPPPPRVRYEHAVEEEAEGINEILFTGFWSSKIETINPSSAPNADEDWIKMSDLAERRRIQNRIAQRNYRKKLNRHLDPLEKQSSQASNSSMFPPIYPLLESQINTDQLQDLALPDDYFQIQTRLPPDVRSPKSSDSLMPNDPWNSQNAQASMYSNANAGIITFEPSRGEPHRTDFGRQGSLYLEECRSKGPTSMVLSSDQLSHLWWRALAKLEEIDPIVSSHLYRTWSDTKALLSHDVSDHEVAIAAKGAVASIQHRVADTDTSSAISSLRRINDLMNVMHETLNFKVGTLAWFCIFRAIVVLEHDSKDLNTYKDILEALADVAVLVARYNVMESMYQQWSGMTLESNYEDALILLCSEVLNFLNQAILLPPRRSSVSDQLMTVEMGSSIAKIEAADAACRGFSVTPLDSLLNRNVEDVSDEDSDSDSTVHESRGTKRGFEEVPAASTVNLDGTQAEMRTKLHSKVKQRSGKKFEVQLGQHPKLWQPWPSNPRESGHCTT</sequence>
<feature type="region of interest" description="Disordered" evidence="3">
    <location>
        <begin position="186"/>
        <end position="235"/>
    </location>
</feature>
<dbReference type="PROSITE" id="PS00036">
    <property type="entry name" value="BZIP_BASIC"/>
    <property type="match status" value="1"/>
</dbReference>
<feature type="region of interest" description="Disordered" evidence="3">
    <location>
        <begin position="846"/>
        <end position="882"/>
    </location>
</feature>
<dbReference type="PANTHER" id="PTHR36167">
    <property type="entry name" value="C2H2 FINGER DOMAIN TRANSCRIPTION FACTOR (EUROFUNG)-RELATED"/>
    <property type="match status" value="1"/>
</dbReference>
<dbReference type="InterPro" id="IPR031348">
    <property type="entry name" value="PigL_N"/>
</dbReference>
<dbReference type="InterPro" id="IPR036236">
    <property type="entry name" value="Znf_C2H2_sf"/>
</dbReference>
<feature type="compositionally biased region" description="Basic and acidic residues" evidence="3">
    <location>
        <begin position="1676"/>
        <end position="1689"/>
    </location>
</feature>
<evidence type="ECO:0000256" key="1">
    <source>
        <dbReference type="PROSITE-ProRule" id="PRU00042"/>
    </source>
</evidence>
<feature type="compositionally biased region" description="Low complexity" evidence="3">
    <location>
        <begin position="597"/>
        <end position="612"/>
    </location>
</feature>
<dbReference type="GO" id="GO:0008270">
    <property type="term" value="F:zinc ion binding"/>
    <property type="evidence" value="ECO:0007669"/>
    <property type="project" value="UniProtKB-KW"/>
</dbReference>
<feature type="domain" description="C2H2-type" evidence="4">
    <location>
        <begin position="1057"/>
        <end position="1084"/>
    </location>
</feature>